<feature type="domain" description="Exonuclease" evidence="3">
    <location>
        <begin position="24"/>
        <end position="109"/>
    </location>
</feature>
<reference evidence="4 5" key="1">
    <citation type="journal article" date="2013" name="Genome Announc.">
        <title>Draft Genome Sequence of Aeromonas molluscorum Strain 848TT, Isolated from Bivalve Molluscs.</title>
        <authorList>
            <person name="Spataro N."/>
            <person name="Farfan M."/>
            <person name="Albarral V."/>
            <person name="Sanglas A."/>
            <person name="Loren J.G."/>
            <person name="Fuste M.C."/>
            <person name="Bosch E."/>
        </authorList>
    </citation>
    <scope>NUCLEOTIDE SEQUENCE [LARGE SCALE GENOMIC DNA]</scope>
    <source>
        <strain evidence="4 5">848</strain>
    </source>
</reference>
<proteinExistence type="predicted"/>
<evidence type="ECO:0000259" key="3">
    <source>
        <dbReference type="Pfam" id="PF00929"/>
    </source>
</evidence>
<dbReference type="Pfam" id="PF00929">
    <property type="entry name" value="RNase_T"/>
    <property type="match status" value="1"/>
</dbReference>
<dbReference type="SUPFAM" id="SSF53098">
    <property type="entry name" value="Ribonuclease H-like"/>
    <property type="match status" value="1"/>
</dbReference>
<dbReference type="AlphaFoldDB" id="R1F346"/>
<dbReference type="EMBL" id="AQGQ01000114">
    <property type="protein sequence ID" value="EOD54353.1"/>
    <property type="molecule type" value="Genomic_DNA"/>
</dbReference>
<protein>
    <submittedName>
        <fullName evidence="4">Exonuclease</fullName>
    </submittedName>
</protein>
<keyword evidence="2 4" id="KW-0378">Hydrolase</keyword>
<evidence type="ECO:0000256" key="1">
    <source>
        <dbReference type="ARBA" id="ARBA00022722"/>
    </source>
</evidence>
<dbReference type="GO" id="GO:0003676">
    <property type="term" value="F:nucleic acid binding"/>
    <property type="evidence" value="ECO:0007669"/>
    <property type="project" value="InterPro"/>
</dbReference>
<evidence type="ECO:0000313" key="5">
    <source>
        <dbReference type="Proteomes" id="UP000013526"/>
    </source>
</evidence>
<evidence type="ECO:0000256" key="2">
    <source>
        <dbReference type="ARBA" id="ARBA00022839"/>
    </source>
</evidence>
<accession>R1F346</accession>
<dbReference type="CDD" id="cd06127">
    <property type="entry name" value="DEDDh"/>
    <property type="match status" value="1"/>
</dbReference>
<dbReference type="Gene3D" id="3.30.420.10">
    <property type="entry name" value="Ribonuclease H-like superfamily/Ribonuclease H"/>
    <property type="match status" value="1"/>
</dbReference>
<name>R1F346_9GAMM</name>
<dbReference type="GO" id="GO:0006259">
    <property type="term" value="P:DNA metabolic process"/>
    <property type="evidence" value="ECO:0007669"/>
    <property type="project" value="UniProtKB-ARBA"/>
</dbReference>
<keyword evidence="2 4" id="KW-0269">Exonuclease</keyword>
<comment type="caution">
    <text evidence="4">The sequence shown here is derived from an EMBL/GenBank/DDBJ whole genome shotgun (WGS) entry which is preliminary data.</text>
</comment>
<organism evidence="4 5">
    <name type="scientific">Aeromonas molluscorum 848</name>
    <dbReference type="NCBI Taxonomy" id="1268236"/>
    <lineage>
        <taxon>Bacteria</taxon>
        <taxon>Pseudomonadati</taxon>
        <taxon>Pseudomonadota</taxon>
        <taxon>Gammaproteobacteria</taxon>
        <taxon>Aeromonadales</taxon>
        <taxon>Aeromonadaceae</taxon>
        <taxon>Aeromonas</taxon>
    </lineage>
</organism>
<dbReference type="PATRIC" id="fig|1268236.3.peg.2915"/>
<dbReference type="InterPro" id="IPR012337">
    <property type="entry name" value="RNaseH-like_sf"/>
</dbReference>
<dbReference type="Proteomes" id="UP000013526">
    <property type="component" value="Unassembled WGS sequence"/>
</dbReference>
<keyword evidence="1" id="KW-0540">Nuclease</keyword>
<keyword evidence="5" id="KW-1185">Reference proteome</keyword>
<sequence length="138" mass="14998">MARWQGIWEARRTGQTLAESRCLAIDLELTGLDASRDHIVSMGWVPIVDREIKLAQARHFLIQTPVSVGQSAIYHGVHDRDLSGACSLAHALEALLEAAEGCLLVAHNSALERDFFASGLPADLGAGAQYAVHRYHAD</sequence>
<gene>
    <name evidence="4" type="ORF">G113_14841</name>
</gene>
<dbReference type="InterPro" id="IPR036397">
    <property type="entry name" value="RNaseH_sf"/>
</dbReference>
<evidence type="ECO:0000313" key="4">
    <source>
        <dbReference type="EMBL" id="EOD54353.1"/>
    </source>
</evidence>
<dbReference type="GO" id="GO:0004527">
    <property type="term" value="F:exonuclease activity"/>
    <property type="evidence" value="ECO:0007669"/>
    <property type="project" value="UniProtKB-KW"/>
</dbReference>
<dbReference type="InterPro" id="IPR013520">
    <property type="entry name" value="Ribonucl_H"/>
</dbReference>